<dbReference type="Proteomes" id="UP000683291">
    <property type="component" value="Chromosome 1"/>
</dbReference>
<sequence length="127" mass="13916">MTARLEHANFTVTDARATAAWMCEIFGWRIRWEGAAMNGAGYTMHVGSDAQYLALYTPGDAPTPASSSYSQAGGLNHIAVVVEDLDAMERAIKAQGFETGNHGDYEPGRRFYFHDADGIEYEVVSYA</sequence>
<dbReference type="CDD" id="cd06587">
    <property type="entry name" value="VOC"/>
    <property type="match status" value="1"/>
</dbReference>
<organism evidence="3 4">
    <name type="scientific">Sulfitobacter albidus</name>
    <dbReference type="NCBI Taxonomy" id="2829501"/>
    <lineage>
        <taxon>Bacteria</taxon>
        <taxon>Pseudomonadati</taxon>
        <taxon>Pseudomonadota</taxon>
        <taxon>Alphaproteobacteria</taxon>
        <taxon>Rhodobacterales</taxon>
        <taxon>Roseobacteraceae</taxon>
        <taxon>Sulfitobacter</taxon>
    </lineage>
</organism>
<accession>A0A975JCI3</accession>
<dbReference type="AlphaFoldDB" id="A0A975JCI3"/>
<gene>
    <name evidence="3" type="ORF">KDD17_11430</name>
</gene>
<dbReference type="PANTHER" id="PTHR43048">
    <property type="entry name" value="METHYLMALONYL-COA EPIMERASE"/>
    <property type="match status" value="1"/>
</dbReference>
<dbReference type="InterPro" id="IPR029068">
    <property type="entry name" value="Glyas_Bleomycin-R_OHBP_Dase"/>
</dbReference>
<protein>
    <submittedName>
        <fullName evidence="3">VOC family protein</fullName>
    </submittedName>
</protein>
<dbReference type="InterPro" id="IPR004360">
    <property type="entry name" value="Glyas_Fos-R_dOase_dom"/>
</dbReference>
<dbReference type="SUPFAM" id="SSF54593">
    <property type="entry name" value="Glyoxalase/Bleomycin resistance protein/Dihydroxybiphenyl dioxygenase"/>
    <property type="match status" value="1"/>
</dbReference>
<evidence type="ECO:0000313" key="4">
    <source>
        <dbReference type="Proteomes" id="UP000683291"/>
    </source>
</evidence>
<dbReference type="InterPro" id="IPR037523">
    <property type="entry name" value="VOC_core"/>
</dbReference>
<keyword evidence="4" id="KW-1185">Reference proteome</keyword>
<dbReference type="GO" id="GO:0004493">
    <property type="term" value="F:methylmalonyl-CoA epimerase activity"/>
    <property type="evidence" value="ECO:0007669"/>
    <property type="project" value="TreeGrafter"/>
</dbReference>
<dbReference type="EMBL" id="CP073581">
    <property type="protein sequence ID" value="QUJ75570.1"/>
    <property type="molecule type" value="Genomic_DNA"/>
</dbReference>
<proteinExistence type="predicted"/>
<name>A0A975JCI3_9RHOB</name>
<dbReference type="RefSeq" id="WP_212703775.1">
    <property type="nucleotide sequence ID" value="NZ_CP073581.1"/>
</dbReference>
<dbReference type="KEGG" id="sual:KDD17_11430"/>
<evidence type="ECO:0000256" key="1">
    <source>
        <dbReference type="ARBA" id="ARBA00022723"/>
    </source>
</evidence>
<dbReference type="PROSITE" id="PS51819">
    <property type="entry name" value="VOC"/>
    <property type="match status" value="1"/>
</dbReference>
<reference evidence="3" key="1">
    <citation type="submission" date="2021-04" db="EMBL/GenBank/DDBJ databases">
        <title>Complete genome sequence for Sulfitobacter sp. strain JK7-1.</title>
        <authorList>
            <person name="Park S.-J."/>
        </authorList>
    </citation>
    <scope>NUCLEOTIDE SEQUENCE</scope>
    <source>
        <strain evidence="3">JK7-1</strain>
    </source>
</reference>
<keyword evidence="1" id="KW-0479">Metal-binding</keyword>
<dbReference type="InterPro" id="IPR051785">
    <property type="entry name" value="MMCE/EMCE_epimerase"/>
</dbReference>
<feature type="domain" description="VOC" evidence="2">
    <location>
        <begin position="4"/>
        <end position="126"/>
    </location>
</feature>
<dbReference type="Gene3D" id="3.10.180.10">
    <property type="entry name" value="2,3-Dihydroxybiphenyl 1,2-Dioxygenase, domain 1"/>
    <property type="match status" value="1"/>
</dbReference>
<dbReference type="PANTHER" id="PTHR43048:SF3">
    <property type="entry name" value="METHYLMALONYL-COA EPIMERASE, MITOCHONDRIAL"/>
    <property type="match status" value="1"/>
</dbReference>
<evidence type="ECO:0000259" key="2">
    <source>
        <dbReference type="PROSITE" id="PS51819"/>
    </source>
</evidence>
<dbReference type="GO" id="GO:0046491">
    <property type="term" value="P:L-methylmalonyl-CoA metabolic process"/>
    <property type="evidence" value="ECO:0007669"/>
    <property type="project" value="TreeGrafter"/>
</dbReference>
<evidence type="ECO:0000313" key="3">
    <source>
        <dbReference type="EMBL" id="QUJ75570.1"/>
    </source>
</evidence>
<dbReference type="Pfam" id="PF00903">
    <property type="entry name" value="Glyoxalase"/>
    <property type="match status" value="1"/>
</dbReference>
<dbReference type="GO" id="GO:0046872">
    <property type="term" value="F:metal ion binding"/>
    <property type="evidence" value="ECO:0007669"/>
    <property type="project" value="UniProtKB-KW"/>
</dbReference>